<feature type="domain" description="HTH tetR-type" evidence="7">
    <location>
        <begin position="4"/>
        <end position="64"/>
    </location>
</feature>
<dbReference type="PANTHER" id="PTHR30055:SF175">
    <property type="entry name" value="HTH-TYPE TRANSCRIPTIONAL REPRESSOR KSTR2"/>
    <property type="match status" value="1"/>
</dbReference>
<dbReference type="InterPro" id="IPR023772">
    <property type="entry name" value="DNA-bd_HTH_TetR-type_CS"/>
</dbReference>
<keyword evidence="1" id="KW-0678">Repressor</keyword>
<dbReference type="Pfam" id="PF00440">
    <property type="entry name" value="TetR_N"/>
    <property type="match status" value="1"/>
</dbReference>
<evidence type="ECO:0000256" key="6">
    <source>
        <dbReference type="SAM" id="MobiDB-lite"/>
    </source>
</evidence>
<evidence type="ECO:0000256" key="4">
    <source>
        <dbReference type="ARBA" id="ARBA00023163"/>
    </source>
</evidence>
<dbReference type="Gene3D" id="1.10.357.10">
    <property type="entry name" value="Tetracycline Repressor, domain 2"/>
    <property type="match status" value="1"/>
</dbReference>
<evidence type="ECO:0000256" key="5">
    <source>
        <dbReference type="PROSITE-ProRule" id="PRU00335"/>
    </source>
</evidence>
<dbReference type="PRINTS" id="PR00455">
    <property type="entry name" value="HTHTETR"/>
</dbReference>
<feature type="region of interest" description="Disordered" evidence="6">
    <location>
        <begin position="194"/>
        <end position="213"/>
    </location>
</feature>
<dbReference type="InterPro" id="IPR009057">
    <property type="entry name" value="Homeodomain-like_sf"/>
</dbReference>
<dbReference type="PROSITE" id="PS50977">
    <property type="entry name" value="HTH_TETR_2"/>
    <property type="match status" value="1"/>
</dbReference>
<keyword evidence="9" id="KW-1185">Reference proteome</keyword>
<name>A0ABY5KPJ9_9CELL</name>
<organism evidence="8 9">
    <name type="scientific">Cellulomonas xiejunii</name>
    <dbReference type="NCBI Taxonomy" id="2968083"/>
    <lineage>
        <taxon>Bacteria</taxon>
        <taxon>Bacillati</taxon>
        <taxon>Actinomycetota</taxon>
        <taxon>Actinomycetes</taxon>
        <taxon>Micrococcales</taxon>
        <taxon>Cellulomonadaceae</taxon>
        <taxon>Cellulomonas</taxon>
    </lineage>
</organism>
<keyword evidence="2" id="KW-0805">Transcription regulation</keyword>
<dbReference type="PANTHER" id="PTHR30055">
    <property type="entry name" value="HTH-TYPE TRANSCRIPTIONAL REGULATOR RUTR"/>
    <property type="match status" value="1"/>
</dbReference>
<feature type="DNA-binding region" description="H-T-H motif" evidence="5">
    <location>
        <begin position="27"/>
        <end position="46"/>
    </location>
</feature>
<evidence type="ECO:0000313" key="8">
    <source>
        <dbReference type="EMBL" id="UUI71803.1"/>
    </source>
</evidence>
<keyword evidence="3 5" id="KW-0238">DNA-binding</keyword>
<protein>
    <submittedName>
        <fullName evidence="8">TetR/AcrR family transcriptional regulator</fullName>
    </submittedName>
</protein>
<gene>
    <name evidence="8" type="ORF">NP048_18775</name>
</gene>
<dbReference type="InterPro" id="IPR001647">
    <property type="entry name" value="HTH_TetR"/>
</dbReference>
<evidence type="ECO:0000256" key="2">
    <source>
        <dbReference type="ARBA" id="ARBA00023015"/>
    </source>
</evidence>
<dbReference type="InterPro" id="IPR041490">
    <property type="entry name" value="KstR2_TetR_C"/>
</dbReference>
<keyword evidence="4" id="KW-0804">Transcription</keyword>
<dbReference type="SUPFAM" id="SSF48498">
    <property type="entry name" value="Tetracyclin repressor-like, C-terminal domain"/>
    <property type="match status" value="1"/>
</dbReference>
<dbReference type="InterPro" id="IPR036271">
    <property type="entry name" value="Tet_transcr_reg_TetR-rel_C_sf"/>
</dbReference>
<accession>A0ABY5KPJ9</accession>
<evidence type="ECO:0000256" key="3">
    <source>
        <dbReference type="ARBA" id="ARBA00023125"/>
    </source>
</evidence>
<evidence type="ECO:0000259" key="7">
    <source>
        <dbReference type="PROSITE" id="PS50977"/>
    </source>
</evidence>
<dbReference type="PROSITE" id="PS01081">
    <property type="entry name" value="HTH_TETR_1"/>
    <property type="match status" value="1"/>
</dbReference>
<dbReference type="SUPFAM" id="SSF46689">
    <property type="entry name" value="Homeodomain-like"/>
    <property type="match status" value="1"/>
</dbReference>
<dbReference type="InterPro" id="IPR050109">
    <property type="entry name" value="HTH-type_TetR-like_transc_reg"/>
</dbReference>
<reference evidence="8 9" key="1">
    <citation type="submission" date="2022-07" db="EMBL/GenBank/DDBJ databases">
        <title>Novel species in genus cellulomonas.</title>
        <authorList>
            <person name="Ye L."/>
        </authorList>
    </citation>
    <scope>NUCLEOTIDE SEQUENCE [LARGE SCALE GENOMIC DNA]</scope>
    <source>
        <strain evidence="9">zg-B89</strain>
    </source>
</reference>
<dbReference type="Pfam" id="PF17932">
    <property type="entry name" value="TetR_C_24"/>
    <property type="match status" value="1"/>
</dbReference>
<dbReference type="RefSeq" id="WP_227576838.1">
    <property type="nucleotide sequence ID" value="NZ_CP101987.1"/>
</dbReference>
<evidence type="ECO:0000256" key="1">
    <source>
        <dbReference type="ARBA" id="ARBA00022491"/>
    </source>
</evidence>
<proteinExistence type="predicted"/>
<evidence type="ECO:0000313" key="9">
    <source>
        <dbReference type="Proteomes" id="UP001316384"/>
    </source>
</evidence>
<dbReference type="EMBL" id="CP101987">
    <property type="protein sequence ID" value="UUI71803.1"/>
    <property type="molecule type" value="Genomic_DNA"/>
</dbReference>
<dbReference type="Proteomes" id="UP001316384">
    <property type="component" value="Chromosome"/>
</dbReference>
<sequence>MKQTSVVDDVTRAAVELFASRGYANTSVQQVVEAAGVTKGALYHYFQSKDDLLFGIYERLLSLQTEHLNAIVERGEPTAETLRAVCVDVIETSVDHLLEGTVFFRSAHMLSAPRQQEVTRRRRAYHDTFAGLIEAGQAEGLYRTDVPVAVLVAHFFSDVHYLSHWYSPEGPEDKTVLANQLTDLFLVSISAASAGPAGSAPAVRPHATSAVEG</sequence>
<dbReference type="Gene3D" id="1.10.10.60">
    <property type="entry name" value="Homeodomain-like"/>
    <property type="match status" value="1"/>
</dbReference>